<feature type="region of interest" description="Disordered" evidence="1">
    <location>
        <begin position="1"/>
        <end position="57"/>
    </location>
</feature>
<organism evidence="2 3">
    <name type="scientific">Marinobacterium sediminicola</name>
    <dbReference type="NCBI Taxonomy" id="518898"/>
    <lineage>
        <taxon>Bacteria</taxon>
        <taxon>Pseudomonadati</taxon>
        <taxon>Pseudomonadota</taxon>
        <taxon>Gammaproteobacteria</taxon>
        <taxon>Oceanospirillales</taxon>
        <taxon>Oceanospirillaceae</taxon>
        <taxon>Marinobacterium</taxon>
    </lineage>
</organism>
<comment type="caution">
    <text evidence="2">The sequence shown here is derived from an EMBL/GenBank/DDBJ whole genome shotgun (WGS) entry which is preliminary data.</text>
</comment>
<reference evidence="2 3" key="1">
    <citation type="submission" date="2017-05" db="EMBL/GenBank/DDBJ databases">
        <authorList>
            <person name="Varghese N."/>
            <person name="Submissions S."/>
        </authorList>
    </citation>
    <scope>NUCLEOTIDE SEQUENCE [LARGE SCALE GENOMIC DNA]</scope>
    <source>
        <strain evidence="2 3">CGMCC 1.7287</strain>
    </source>
</reference>
<name>A0ABY1RWD2_9GAMM</name>
<dbReference type="EMBL" id="FXWV01000001">
    <property type="protein sequence ID" value="SMR69627.1"/>
    <property type="molecule type" value="Genomic_DNA"/>
</dbReference>
<feature type="compositionally biased region" description="Basic and acidic residues" evidence="1">
    <location>
        <begin position="46"/>
        <end position="57"/>
    </location>
</feature>
<evidence type="ECO:0000313" key="3">
    <source>
        <dbReference type="Proteomes" id="UP001159257"/>
    </source>
</evidence>
<accession>A0ABY1RWD2</accession>
<sequence length="57" mass="7053">MSEEQEWNGRERRKAPDRRQSTDRRQEIRFEPGNPDRRKSRGRRKADKDPWQKSLED</sequence>
<evidence type="ECO:0000256" key="1">
    <source>
        <dbReference type="SAM" id="MobiDB-lite"/>
    </source>
</evidence>
<gene>
    <name evidence="2" type="ORF">SAMN04487964_101312</name>
</gene>
<dbReference type="Proteomes" id="UP001159257">
    <property type="component" value="Unassembled WGS sequence"/>
</dbReference>
<evidence type="ECO:0000313" key="2">
    <source>
        <dbReference type="EMBL" id="SMR69627.1"/>
    </source>
</evidence>
<dbReference type="RefSeq" id="WP_239041929.1">
    <property type="nucleotide sequence ID" value="NZ_BAAAEY010000002.1"/>
</dbReference>
<proteinExistence type="predicted"/>
<keyword evidence="3" id="KW-1185">Reference proteome</keyword>
<feature type="compositionally biased region" description="Basic and acidic residues" evidence="1">
    <location>
        <begin position="17"/>
        <end position="37"/>
    </location>
</feature>
<protein>
    <submittedName>
        <fullName evidence="2">Uncharacterized protein</fullName>
    </submittedName>
</protein>